<dbReference type="InterPro" id="IPR045234">
    <property type="entry name" value="Unkempt-like"/>
</dbReference>
<evidence type="ECO:0000256" key="6">
    <source>
        <dbReference type="PROSITE-ProRule" id="PRU00723"/>
    </source>
</evidence>
<feature type="domain" description="C3H1-type" evidence="7">
    <location>
        <begin position="149"/>
        <end position="179"/>
    </location>
</feature>
<dbReference type="Pfam" id="PF25427">
    <property type="entry name" value="zf-CCCH_UNK"/>
    <property type="match status" value="1"/>
</dbReference>
<feature type="domain" description="C3H1-type" evidence="7">
    <location>
        <begin position="109"/>
        <end position="138"/>
    </location>
</feature>
<dbReference type="InterPro" id="IPR000571">
    <property type="entry name" value="Znf_CCCH"/>
</dbReference>
<proteinExistence type="predicted"/>
<dbReference type="InterPro" id="IPR040594">
    <property type="entry name" value="UNK_Znf_1"/>
</dbReference>
<accession>A0A7R9LM29</accession>
<dbReference type="OrthoDB" id="20534at2759"/>
<evidence type="ECO:0000256" key="4">
    <source>
        <dbReference type="ARBA" id="ARBA00022771"/>
    </source>
</evidence>
<evidence type="ECO:0000313" key="8">
    <source>
        <dbReference type="EMBL" id="CAD7644109.1"/>
    </source>
</evidence>
<reference evidence="8" key="1">
    <citation type="submission" date="2020-11" db="EMBL/GenBank/DDBJ databases">
        <authorList>
            <person name="Tran Van P."/>
        </authorList>
    </citation>
    <scope>NUCLEOTIDE SEQUENCE</scope>
</reference>
<keyword evidence="9" id="KW-1185">Reference proteome</keyword>
<protein>
    <recommendedName>
        <fullName evidence="7">C3H1-type domain-containing protein</fullName>
    </recommendedName>
</protein>
<feature type="zinc finger region" description="C3H1-type" evidence="6">
    <location>
        <begin position="109"/>
        <end position="138"/>
    </location>
</feature>
<dbReference type="Pfam" id="PF23035">
    <property type="entry name" value="zf-CCCH_UNK-like_4th"/>
    <property type="match status" value="1"/>
</dbReference>
<dbReference type="PROSITE" id="PS50103">
    <property type="entry name" value="ZF_C3H1"/>
    <property type="match status" value="2"/>
</dbReference>
<comment type="subcellular location">
    <subcellularLocation>
        <location evidence="1">Cytoplasm</location>
    </subcellularLocation>
</comment>
<evidence type="ECO:0000256" key="1">
    <source>
        <dbReference type="ARBA" id="ARBA00004496"/>
    </source>
</evidence>
<dbReference type="PANTHER" id="PTHR14493:SF50">
    <property type="entry name" value="RING FINGER PROTEIN UNKEMPT"/>
    <property type="match status" value="1"/>
</dbReference>
<dbReference type="Proteomes" id="UP000728032">
    <property type="component" value="Unassembled WGS sequence"/>
</dbReference>
<sequence length="269" mass="30550">MPATTDTCDTRATHCDTTCAIGQGGQVPVSQANNKAQLSAQQQQHQAQLTTQTEKPLHYQYLKEFRCEQCPLFLQHKCTQHKPFTCFYWHFCNQRRRRPIRKRDGTFNYSPDVYCTKYDETTGVCPEGDECPYLHRTAGDTERRYHLRYYKTGICVYDTDTRGYCVKNGPHCAFAHGLHDLRNPVYDIRELQAMESGGGGVGGLLSPTDLENGLGGLGQINSNSVPNSLDKERNALNEDPRWQDTAYVLANYKTEVCKRPPRLCRQGSV</sequence>
<dbReference type="Pfam" id="PF18384">
    <property type="entry name" value="zf_CCCH_5"/>
    <property type="match status" value="1"/>
</dbReference>
<keyword evidence="3 6" id="KW-0479">Metal-binding</keyword>
<evidence type="ECO:0000256" key="2">
    <source>
        <dbReference type="ARBA" id="ARBA00022490"/>
    </source>
</evidence>
<organism evidence="8">
    <name type="scientific">Oppiella nova</name>
    <dbReference type="NCBI Taxonomy" id="334625"/>
    <lineage>
        <taxon>Eukaryota</taxon>
        <taxon>Metazoa</taxon>
        <taxon>Ecdysozoa</taxon>
        <taxon>Arthropoda</taxon>
        <taxon>Chelicerata</taxon>
        <taxon>Arachnida</taxon>
        <taxon>Acari</taxon>
        <taxon>Acariformes</taxon>
        <taxon>Sarcoptiformes</taxon>
        <taxon>Oribatida</taxon>
        <taxon>Brachypylina</taxon>
        <taxon>Oppioidea</taxon>
        <taxon>Oppiidae</taxon>
        <taxon>Oppiella</taxon>
    </lineage>
</organism>
<dbReference type="Gene3D" id="4.10.1000.10">
    <property type="entry name" value="Zinc finger, CCCH-type"/>
    <property type="match status" value="1"/>
</dbReference>
<dbReference type="GO" id="GO:0008270">
    <property type="term" value="F:zinc ion binding"/>
    <property type="evidence" value="ECO:0007669"/>
    <property type="project" value="UniProtKB-KW"/>
</dbReference>
<evidence type="ECO:0000259" key="7">
    <source>
        <dbReference type="PROSITE" id="PS50103"/>
    </source>
</evidence>
<feature type="zinc finger region" description="C3H1-type" evidence="6">
    <location>
        <begin position="149"/>
        <end position="179"/>
    </location>
</feature>
<name>A0A7R9LM29_9ACAR</name>
<dbReference type="PANTHER" id="PTHR14493">
    <property type="entry name" value="UNKEMPT FAMILY MEMBER"/>
    <property type="match status" value="1"/>
</dbReference>
<dbReference type="EMBL" id="OC916387">
    <property type="protein sequence ID" value="CAD7644109.1"/>
    <property type="molecule type" value="Genomic_DNA"/>
</dbReference>
<dbReference type="EMBL" id="CAJPVJ010001562">
    <property type="protein sequence ID" value="CAG2164943.1"/>
    <property type="molecule type" value="Genomic_DNA"/>
</dbReference>
<dbReference type="GO" id="GO:0005737">
    <property type="term" value="C:cytoplasm"/>
    <property type="evidence" value="ECO:0007669"/>
    <property type="project" value="UniProtKB-SubCell"/>
</dbReference>
<evidence type="ECO:0000313" key="9">
    <source>
        <dbReference type="Proteomes" id="UP000728032"/>
    </source>
</evidence>
<evidence type="ECO:0000256" key="3">
    <source>
        <dbReference type="ARBA" id="ARBA00022723"/>
    </source>
</evidence>
<evidence type="ECO:0000256" key="5">
    <source>
        <dbReference type="ARBA" id="ARBA00022833"/>
    </source>
</evidence>
<keyword evidence="5 6" id="KW-0862">Zinc</keyword>
<dbReference type="SMART" id="SM00356">
    <property type="entry name" value="ZnF_C3H1"/>
    <property type="match status" value="2"/>
</dbReference>
<keyword evidence="2" id="KW-0963">Cytoplasm</keyword>
<gene>
    <name evidence="8" type="ORF">ONB1V03_LOCUS4490</name>
</gene>
<dbReference type="AlphaFoldDB" id="A0A7R9LM29"/>
<dbReference type="InterPro" id="IPR057295">
    <property type="entry name" value="UNK_Znf_4"/>
</dbReference>
<keyword evidence="4 6" id="KW-0863">Zinc-finger</keyword>